<dbReference type="OrthoDB" id="5867546at2759"/>
<dbReference type="EMBL" id="CAKAEH010001426">
    <property type="protein sequence ID" value="CAG9536098.1"/>
    <property type="molecule type" value="Genomic_DNA"/>
</dbReference>
<accession>A0A8J2M6V0</accession>
<organism evidence="1 2">
    <name type="scientific">Cercopithifilaria johnstoni</name>
    <dbReference type="NCBI Taxonomy" id="2874296"/>
    <lineage>
        <taxon>Eukaryota</taxon>
        <taxon>Metazoa</taxon>
        <taxon>Ecdysozoa</taxon>
        <taxon>Nematoda</taxon>
        <taxon>Chromadorea</taxon>
        <taxon>Rhabditida</taxon>
        <taxon>Spirurina</taxon>
        <taxon>Spiruromorpha</taxon>
        <taxon>Filarioidea</taxon>
        <taxon>Onchocercidae</taxon>
        <taxon>Cercopithifilaria</taxon>
    </lineage>
</organism>
<name>A0A8J2M6V0_9BILA</name>
<evidence type="ECO:0000313" key="1">
    <source>
        <dbReference type="EMBL" id="CAG9536098.1"/>
    </source>
</evidence>
<protein>
    <submittedName>
        <fullName evidence="1">Uncharacterized protein</fullName>
    </submittedName>
</protein>
<keyword evidence="2" id="KW-1185">Reference proteome</keyword>
<comment type="caution">
    <text evidence="1">The sequence shown here is derived from an EMBL/GenBank/DDBJ whole genome shotgun (WGS) entry which is preliminary data.</text>
</comment>
<gene>
    <name evidence="1" type="ORF">CJOHNSTONI_LOCUS6055</name>
</gene>
<dbReference type="AlphaFoldDB" id="A0A8J2M6V0"/>
<evidence type="ECO:0000313" key="2">
    <source>
        <dbReference type="Proteomes" id="UP000746747"/>
    </source>
</evidence>
<proteinExistence type="predicted"/>
<sequence length="96" mass="11190">MLSSFSLLHNVSSSTIISLSLYTYPELLDRRFVIFRENRERKPAISSVNDIQPELLKVLYNLPPNFEVQVKNVEEKSGIKREHACFLKIHLDFRAV</sequence>
<dbReference type="Proteomes" id="UP000746747">
    <property type="component" value="Unassembled WGS sequence"/>
</dbReference>
<reference evidence="1" key="1">
    <citation type="submission" date="2021-09" db="EMBL/GenBank/DDBJ databases">
        <authorList>
            <consortium name="Pathogen Informatics"/>
        </authorList>
    </citation>
    <scope>NUCLEOTIDE SEQUENCE</scope>
</reference>